<keyword evidence="2" id="KW-0238">DNA-binding</keyword>
<comment type="caution">
    <text evidence="5">The sequence shown here is derived from an EMBL/GenBank/DDBJ whole genome shotgun (WGS) entry which is preliminary data.</text>
</comment>
<feature type="domain" description="HTH araC/xylS-type" evidence="4">
    <location>
        <begin position="210"/>
        <end position="309"/>
    </location>
</feature>
<keyword evidence="3" id="KW-0804">Transcription</keyword>
<dbReference type="InterPro" id="IPR009057">
    <property type="entry name" value="Homeodomain-like_sf"/>
</dbReference>
<dbReference type="InterPro" id="IPR032783">
    <property type="entry name" value="AraC_lig"/>
</dbReference>
<dbReference type="PANTHER" id="PTHR46796:SF7">
    <property type="entry name" value="ARAC FAMILY TRANSCRIPTIONAL REGULATOR"/>
    <property type="match status" value="1"/>
</dbReference>
<organism evidence="5 6">
    <name type="scientific">Lampropedia aestuarii</name>
    <dbReference type="NCBI Taxonomy" id="2562762"/>
    <lineage>
        <taxon>Bacteria</taxon>
        <taxon>Pseudomonadati</taxon>
        <taxon>Pseudomonadota</taxon>
        <taxon>Betaproteobacteria</taxon>
        <taxon>Burkholderiales</taxon>
        <taxon>Comamonadaceae</taxon>
        <taxon>Lampropedia</taxon>
    </lineage>
</organism>
<dbReference type="Gene3D" id="1.10.10.60">
    <property type="entry name" value="Homeodomain-like"/>
    <property type="match status" value="2"/>
</dbReference>
<dbReference type="InterPro" id="IPR050204">
    <property type="entry name" value="AraC_XylS_family_regulators"/>
</dbReference>
<dbReference type="InterPro" id="IPR018062">
    <property type="entry name" value="HTH_AraC-typ_CS"/>
</dbReference>
<sequence length="325" mass="35611">MDSLSEVLASCRIQDAVTAKFLLRGPWALSSSGVPGAMIRIAQGKPYWLEVQGATPCWVEPGDWVLLPTGAAHTMASAPGLPATSFTEMIARHAKGLLDAFPLYFQHGGAGALTHMHSSLLWVNAQARHNVLALLPPLLHVPAKQSRLLASWQPGFAALVEHSMLLPPGWRLEAARMGELILAHLLSQFFSAETAGAQGWWRGMADLQVAKALALMHRAPRQAWTVQSLASAAGMSRSRFAERFKELVGIAPIAYLAHYRMAQAAEQLETELHLPLAVIAEQAGYESERVFARAFKRWTGCAPRAYQQQVLEKKRVFARQSQTPV</sequence>
<keyword evidence="6" id="KW-1185">Reference proteome</keyword>
<dbReference type="GO" id="GO:0003700">
    <property type="term" value="F:DNA-binding transcription factor activity"/>
    <property type="evidence" value="ECO:0007669"/>
    <property type="project" value="InterPro"/>
</dbReference>
<evidence type="ECO:0000256" key="1">
    <source>
        <dbReference type="ARBA" id="ARBA00023015"/>
    </source>
</evidence>
<dbReference type="SUPFAM" id="SSF46689">
    <property type="entry name" value="Homeodomain-like"/>
    <property type="match status" value="2"/>
</dbReference>
<dbReference type="Proteomes" id="UP000306236">
    <property type="component" value="Unassembled WGS sequence"/>
</dbReference>
<evidence type="ECO:0000256" key="3">
    <source>
        <dbReference type="ARBA" id="ARBA00023163"/>
    </source>
</evidence>
<name>A0A4S5BRP4_9BURK</name>
<dbReference type="AlphaFoldDB" id="A0A4S5BRP4"/>
<dbReference type="SMART" id="SM00342">
    <property type="entry name" value="HTH_ARAC"/>
    <property type="match status" value="1"/>
</dbReference>
<proteinExistence type="predicted"/>
<dbReference type="OrthoDB" id="9789899at2"/>
<dbReference type="Pfam" id="PF12833">
    <property type="entry name" value="HTH_18"/>
    <property type="match status" value="1"/>
</dbReference>
<dbReference type="RefSeq" id="WP_136406226.1">
    <property type="nucleotide sequence ID" value="NZ_SSWX01000009.1"/>
</dbReference>
<evidence type="ECO:0000313" key="5">
    <source>
        <dbReference type="EMBL" id="THJ33691.1"/>
    </source>
</evidence>
<accession>A0A4S5BRP4</accession>
<dbReference type="PANTHER" id="PTHR46796">
    <property type="entry name" value="HTH-TYPE TRANSCRIPTIONAL ACTIVATOR RHAS-RELATED"/>
    <property type="match status" value="1"/>
</dbReference>
<keyword evidence="1" id="KW-0805">Transcription regulation</keyword>
<evidence type="ECO:0000313" key="6">
    <source>
        <dbReference type="Proteomes" id="UP000306236"/>
    </source>
</evidence>
<gene>
    <name evidence="5" type="ORF">E8K88_08470</name>
</gene>
<protein>
    <submittedName>
        <fullName evidence="5">AraC family transcriptional regulator</fullName>
    </submittedName>
</protein>
<dbReference type="PROSITE" id="PS00041">
    <property type="entry name" value="HTH_ARAC_FAMILY_1"/>
    <property type="match status" value="1"/>
</dbReference>
<dbReference type="PROSITE" id="PS01124">
    <property type="entry name" value="HTH_ARAC_FAMILY_2"/>
    <property type="match status" value="1"/>
</dbReference>
<dbReference type="Pfam" id="PF12852">
    <property type="entry name" value="Cupin_6"/>
    <property type="match status" value="1"/>
</dbReference>
<dbReference type="EMBL" id="SSWX01000009">
    <property type="protein sequence ID" value="THJ33691.1"/>
    <property type="molecule type" value="Genomic_DNA"/>
</dbReference>
<dbReference type="GO" id="GO:0043565">
    <property type="term" value="F:sequence-specific DNA binding"/>
    <property type="evidence" value="ECO:0007669"/>
    <property type="project" value="InterPro"/>
</dbReference>
<evidence type="ECO:0000259" key="4">
    <source>
        <dbReference type="PROSITE" id="PS01124"/>
    </source>
</evidence>
<evidence type="ECO:0000256" key="2">
    <source>
        <dbReference type="ARBA" id="ARBA00023125"/>
    </source>
</evidence>
<reference evidence="5 6" key="1">
    <citation type="submission" date="2019-04" db="EMBL/GenBank/DDBJ databases">
        <title>Lampropedia sp YIM MLB12 draf genome.</title>
        <authorList>
            <person name="Wang Y.-X."/>
        </authorList>
    </citation>
    <scope>NUCLEOTIDE SEQUENCE [LARGE SCALE GENOMIC DNA]</scope>
    <source>
        <strain evidence="5 6">YIM MLB12</strain>
    </source>
</reference>
<dbReference type="InterPro" id="IPR018060">
    <property type="entry name" value="HTH_AraC"/>
</dbReference>